<dbReference type="GO" id="GO:0072330">
    <property type="term" value="P:monocarboxylic acid biosynthetic process"/>
    <property type="evidence" value="ECO:0007669"/>
    <property type="project" value="UniProtKB-ARBA"/>
</dbReference>
<evidence type="ECO:0000313" key="4">
    <source>
        <dbReference type="Proteomes" id="UP001213681"/>
    </source>
</evidence>
<keyword evidence="4" id="KW-1185">Reference proteome</keyword>
<sequence length="305" mass="34095">MESLRYLWPSTSLVYEQFAKDQGFKPTTVELLHDGLGHWLGDENATDVVLYFHGGGFQLSANPALLEFYSNIIIDLNSQGQKIAFFFLSYSLTPHASYPTQLKQGVEALRYIIRQTGRSPSNILLGGDSAGGNLALSVLLHLSHPHPDVEPLDFSGSLGGIYTISPWGCLCLNGWSSVKENSEKDIFSEEAGHRWANAYLNGRPSDSWSDPFLAPVEWWADVKVEQVLILSGSEDILLSQIQEFVVKLKNAVPSTNFVIGLHEGHVSPIFDHVMGDRSQTKQEMELRRWLAEILKRDTRSRILPV</sequence>
<protein>
    <recommendedName>
        <fullName evidence="2">Alpha/beta hydrolase fold-3 domain-containing protein</fullName>
    </recommendedName>
</protein>
<gene>
    <name evidence="3" type="ORF">N7458_000144</name>
</gene>
<organism evidence="3 4">
    <name type="scientific">Penicillium daleae</name>
    <dbReference type="NCBI Taxonomy" id="63821"/>
    <lineage>
        <taxon>Eukaryota</taxon>
        <taxon>Fungi</taxon>
        <taxon>Dikarya</taxon>
        <taxon>Ascomycota</taxon>
        <taxon>Pezizomycotina</taxon>
        <taxon>Eurotiomycetes</taxon>
        <taxon>Eurotiomycetidae</taxon>
        <taxon>Eurotiales</taxon>
        <taxon>Aspergillaceae</taxon>
        <taxon>Penicillium</taxon>
    </lineage>
</organism>
<dbReference type="InterPro" id="IPR029058">
    <property type="entry name" value="AB_hydrolase_fold"/>
</dbReference>
<dbReference type="Gene3D" id="3.40.50.1820">
    <property type="entry name" value="alpha/beta hydrolase"/>
    <property type="match status" value="1"/>
</dbReference>
<dbReference type="GeneID" id="81593781"/>
<reference evidence="3" key="1">
    <citation type="submission" date="2022-12" db="EMBL/GenBank/DDBJ databases">
        <authorList>
            <person name="Petersen C."/>
        </authorList>
    </citation>
    <scope>NUCLEOTIDE SEQUENCE</scope>
    <source>
        <strain evidence="3">IBT 16125</strain>
    </source>
</reference>
<dbReference type="PANTHER" id="PTHR48081:SF31">
    <property type="entry name" value="STERYL ACETYL HYDROLASE MUG81-RELATED"/>
    <property type="match status" value="1"/>
</dbReference>
<evidence type="ECO:0000256" key="1">
    <source>
        <dbReference type="ARBA" id="ARBA00022801"/>
    </source>
</evidence>
<dbReference type="InterPro" id="IPR050300">
    <property type="entry name" value="GDXG_lipolytic_enzyme"/>
</dbReference>
<dbReference type="GO" id="GO:0016787">
    <property type="term" value="F:hydrolase activity"/>
    <property type="evidence" value="ECO:0007669"/>
    <property type="project" value="UniProtKB-KW"/>
</dbReference>
<dbReference type="AlphaFoldDB" id="A0AAD6G758"/>
<proteinExistence type="predicted"/>
<accession>A0AAD6G758</accession>
<evidence type="ECO:0000313" key="3">
    <source>
        <dbReference type="EMBL" id="KAJ5464458.1"/>
    </source>
</evidence>
<dbReference type="GO" id="GO:0017000">
    <property type="term" value="P:antibiotic biosynthetic process"/>
    <property type="evidence" value="ECO:0007669"/>
    <property type="project" value="UniProtKB-ARBA"/>
</dbReference>
<dbReference type="RefSeq" id="XP_056771305.1">
    <property type="nucleotide sequence ID" value="XM_056903538.1"/>
</dbReference>
<dbReference type="PANTHER" id="PTHR48081">
    <property type="entry name" value="AB HYDROLASE SUPERFAMILY PROTEIN C4A8.06C"/>
    <property type="match status" value="1"/>
</dbReference>
<dbReference type="Proteomes" id="UP001213681">
    <property type="component" value="Unassembled WGS sequence"/>
</dbReference>
<keyword evidence="1" id="KW-0378">Hydrolase</keyword>
<name>A0AAD6G758_9EURO</name>
<feature type="domain" description="Alpha/beta hydrolase fold-3" evidence="2">
    <location>
        <begin position="49"/>
        <end position="261"/>
    </location>
</feature>
<reference evidence="3" key="2">
    <citation type="journal article" date="2023" name="IMA Fungus">
        <title>Comparative genomic study of the Penicillium genus elucidates a diverse pangenome and 15 lateral gene transfer events.</title>
        <authorList>
            <person name="Petersen C."/>
            <person name="Sorensen T."/>
            <person name="Nielsen M.R."/>
            <person name="Sondergaard T.E."/>
            <person name="Sorensen J.L."/>
            <person name="Fitzpatrick D.A."/>
            <person name="Frisvad J.C."/>
            <person name="Nielsen K.L."/>
        </authorList>
    </citation>
    <scope>NUCLEOTIDE SEQUENCE</scope>
    <source>
        <strain evidence="3">IBT 16125</strain>
    </source>
</reference>
<dbReference type="InterPro" id="IPR013094">
    <property type="entry name" value="AB_hydrolase_3"/>
</dbReference>
<evidence type="ECO:0000259" key="2">
    <source>
        <dbReference type="Pfam" id="PF07859"/>
    </source>
</evidence>
<dbReference type="EMBL" id="JAPVEA010000001">
    <property type="protein sequence ID" value="KAJ5464458.1"/>
    <property type="molecule type" value="Genomic_DNA"/>
</dbReference>
<dbReference type="Pfam" id="PF07859">
    <property type="entry name" value="Abhydrolase_3"/>
    <property type="match status" value="1"/>
</dbReference>
<dbReference type="SUPFAM" id="SSF53474">
    <property type="entry name" value="alpha/beta-Hydrolases"/>
    <property type="match status" value="1"/>
</dbReference>
<comment type="caution">
    <text evidence="3">The sequence shown here is derived from an EMBL/GenBank/DDBJ whole genome shotgun (WGS) entry which is preliminary data.</text>
</comment>